<comment type="caution">
    <text evidence="5">The sequence shown here is derived from an EMBL/GenBank/DDBJ whole genome shotgun (WGS) entry which is preliminary data.</text>
</comment>
<dbReference type="InterPro" id="IPR001173">
    <property type="entry name" value="Glyco_trans_2-like"/>
</dbReference>
<accession>A0A363NRH9</accession>
<dbReference type="PANTHER" id="PTHR43179:SF12">
    <property type="entry name" value="GALACTOFURANOSYLTRANSFERASE GLFT2"/>
    <property type="match status" value="1"/>
</dbReference>
<dbReference type="RefSeq" id="WP_108634672.1">
    <property type="nucleotide sequence ID" value="NZ_QCXX01000004.1"/>
</dbReference>
<feature type="domain" description="Glycosyltransferase 2-like" evidence="4">
    <location>
        <begin position="7"/>
        <end position="162"/>
    </location>
</feature>
<dbReference type="PANTHER" id="PTHR43179">
    <property type="entry name" value="RHAMNOSYLTRANSFERASE WBBL"/>
    <property type="match status" value="1"/>
</dbReference>
<dbReference type="Proteomes" id="UP000250831">
    <property type="component" value="Unassembled WGS sequence"/>
</dbReference>
<evidence type="ECO:0000313" key="5">
    <source>
        <dbReference type="EMBL" id="PUV23320.1"/>
    </source>
</evidence>
<proteinExistence type="inferred from homology"/>
<gene>
    <name evidence="5" type="ORF">DCO56_15430</name>
</gene>
<keyword evidence="3 5" id="KW-0808">Transferase</keyword>
<dbReference type="SUPFAM" id="SSF53448">
    <property type="entry name" value="Nucleotide-diphospho-sugar transferases"/>
    <property type="match status" value="1"/>
</dbReference>
<dbReference type="CDD" id="cd04186">
    <property type="entry name" value="GT_2_like_c"/>
    <property type="match status" value="1"/>
</dbReference>
<dbReference type="AlphaFoldDB" id="A0A363NRH9"/>
<evidence type="ECO:0000313" key="6">
    <source>
        <dbReference type="Proteomes" id="UP000250831"/>
    </source>
</evidence>
<keyword evidence="2" id="KW-0328">Glycosyltransferase</keyword>
<organism evidence="5 6">
    <name type="scientific">Sphingobacterium athyrii</name>
    <dbReference type="NCBI Taxonomy" id="2152717"/>
    <lineage>
        <taxon>Bacteria</taxon>
        <taxon>Pseudomonadati</taxon>
        <taxon>Bacteroidota</taxon>
        <taxon>Sphingobacteriia</taxon>
        <taxon>Sphingobacteriales</taxon>
        <taxon>Sphingobacteriaceae</taxon>
        <taxon>Sphingobacterium</taxon>
    </lineage>
</organism>
<sequence length="291" mass="33518">MARILTIIVSYNFEPWIHKCLPSLLASSHQTDILVIDNNSRDHTTHIIKETYPTVRLIESPENLGFGKANNMGLAIALEEDYDYAFLVNQDAWIDRNCIANLIKVNTTNIGIISPIHYDGTEEKLDHGFSVYTKHTQLENSYRTCSFVNAAFWLIPKAVIKKVGGFSPIFFHYGEDKDYANRIYYYGLNFVLAEDAKAYHDRQQRQVDRKAFLKSEFVYHLTEYCNINYTFTKAFSMAILASVKKMLSSLSKGRIFETRSYFNIALRLLGTTGAVRDTRQANKKAFNKIFR</sequence>
<evidence type="ECO:0000256" key="3">
    <source>
        <dbReference type="ARBA" id="ARBA00022679"/>
    </source>
</evidence>
<dbReference type="InterPro" id="IPR029044">
    <property type="entry name" value="Nucleotide-diphossugar_trans"/>
</dbReference>
<dbReference type="OrthoDB" id="9771846at2"/>
<protein>
    <submittedName>
        <fullName evidence="5">Glycosyltransferase family 2 protein</fullName>
    </submittedName>
</protein>
<evidence type="ECO:0000256" key="1">
    <source>
        <dbReference type="ARBA" id="ARBA00006739"/>
    </source>
</evidence>
<dbReference type="EMBL" id="QCXX01000004">
    <property type="protein sequence ID" value="PUV23320.1"/>
    <property type="molecule type" value="Genomic_DNA"/>
</dbReference>
<reference evidence="5 6" key="1">
    <citation type="submission" date="2018-04" db="EMBL/GenBank/DDBJ databases">
        <title>Sphingobacterium sp. M46 Genome.</title>
        <authorList>
            <person name="Cheng J."/>
            <person name="Li Y."/>
        </authorList>
    </citation>
    <scope>NUCLEOTIDE SEQUENCE [LARGE SCALE GENOMIC DNA]</scope>
    <source>
        <strain evidence="5 6">M46</strain>
    </source>
</reference>
<comment type="similarity">
    <text evidence="1">Belongs to the glycosyltransferase 2 family.</text>
</comment>
<evidence type="ECO:0000256" key="2">
    <source>
        <dbReference type="ARBA" id="ARBA00022676"/>
    </source>
</evidence>
<name>A0A363NRH9_9SPHI</name>
<dbReference type="Gene3D" id="3.90.550.10">
    <property type="entry name" value="Spore Coat Polysaccharide Biosynthesis Protein SpsA, Chain A"/>
    <property type="match status" value="1"/>
</dbReference>
<keyword evidence="6" id="KW-1185">Reference proteome</keyword>
<evidence type="ECO:0000259" key="4">
    <source>
        <dbReference type="Pfam" id="PF00535"/>
    </source>
</evidence>
<dbReference type="Pfam" id="PF00535">
    <property type="entry name" value="Glycos_transf_2"/>
    <property type="match status" value="1"/>
</dbReference>
<dbReference type="GO" id="GO:0016757">
    <property type="term" value="F:glycosyltransferase activity"/>
    <property type="evidence" value="ECO:0007669"/>
    <property type="project" value="UniProtKB-KW"/>
</dbReference>